<gene>
    <name evidence="1" type="ORF">SAMN02745176_02579</name>
</gene>
<dbReference type="EMBL" id="FQZS01000017">
    <property type="protein sequence ID" value="SHJ14862.1"/>
    <property type="molecule type" value="Genomic_DNA"/>
</dbReference>
<dbReference type="RefSeq" id="WP_073026588.1">
    <property type="nucleotide sequence ID" value="NZ_FQZS01000017.1"/>
</dbReference>
<dbReference type="AlphaFoldDB" id="A0A1M6GY60"/>
<protein>
    <recommendedName>
        <fullName evidence="3">GNAT family N-acetyltransferase</fullName>
    </recommendedName>
</protein>
<proteinExistence type="predicted"/>
<accession>A0A1M6GY60</accession>
<dbReference type="Proteomes" id="UP000184442">
    <property type="component" value="Unassembled WGS sequence"/>
</dbReference>
<organism evidence="1 2">
    <name type="scientific">Lutispora thermophila DSM 19022</name>
    <dbReference type="NCBI Taxonomy" id="1122184"/>
    <lineage>
        <taxon>Bacteria</taxon>
        <taxon>Bacillati</taxon>
        <taxon>Bacillota</taxon>
        <taxon>Clostridia</taxon>
        <taxon>Lutisporales</taxon>
        <taxon>Lutisporaceae</taxon>
        <taxon>Lutispora</taxon>
    </lineage>
</organism>
<name>A0A1M6GY60_9FIRM</name>
<evidence type="ECO:0000313" key="1">
    <source>
        <dbReference type="EMBL" id="SHJ14862.1"/>
    </source>
</evidence>
<dbReference type="OrthoDB" id="9795206at2"/>
<reference evidence="1 2" key="1">
    <citation type="submission" date="2016-11" db="EMBL/GenBank/DDBJ databases">
        <authorList>
            <person name="Jaros S."/>
            <person name="Januszkiewicz K."/>
            <person name="Wedrychowicz H."/>
        </authorList>
    </citation>
    <scope>NUCLEOTIDE SEQUENCE [LARGE SCALE GENOMIC DNA]</scope>
    <source>
        <strain evidence="1 2">DSM 19022</strain>
    </source>
</reference>
<keyword evidence="2" id="KW-1185">Reference proteome</keyword>
<sequence length="59" mass="6889">MRIHKDNIVIKSANIDDALQYYQNKGYGPRIINMLFDFLFTDEIINSACPIKRIAWDNA</sequence>
<evidence type="ECO:0008006" key="3">
    <source>
        <dbReference type="Google" id="ProtNLM"/>
    </source>
</evidence>
<dbReference type="STRING" id="1122184.SAMN02745176_02579"/>
<evidence type="ECO:0000313" key="2">
    <source>
        <dbReference type="Proteomes" id="UP000184442"/>
    </source>
</evidence>